<gene>
    <name evidence="1" type="ORF">DP116_06965</name>
</gene>
<protein>
    <recommendedName>
        <fullName evidence="3">Sulfatase N-terminal domain-containing protein</fullName>
    </recommendedName>
</protein>
<evidence type="ECO:0000313" key="1">
    <source>
        <dbReference type="EMBL" id="NMG19202.1"/>
    </source>
</evidence>
<evidence type="ECO:0008006" key="3">
    <source>
        <dbReference type="Google" id="ProtNLM"/>
    </source>
</evidence>
<keyword evidence="2" id="KW-1185">Reference proteome</keyword>
<dbReference type="RefSeq" id="WP_169154479.1">
    <property type="nucleotide sequence ID" value="NZ_CAWPJE010000407.1"/>
</dbReference>
<proteinExistence type="predicted"/>
<organism evidence="1 2">
    <name type="scientific">Brasilonema bromeliae SPC951</name>
    <dbReference type="NCBI Taxonomy" id="385972"/>
    <lineage>
        <taxon>Bacteria</taxon>
        <taxon>Bacillati</taxon>
        <taxon>Cyanobacteriota</taxon>
        <taxon>Cyanophyceae</taxon>
        <taxon>Nostocales</taxon>
        <taxon>Scytonemataceae</taxon>
        <taxon>Brasilonema</taxon>
        <taxon>Bromeliae group (in: Brasilonema)</taxon>
    </lineage>
</organism>
<accession>A0ABX1P6Q5</accession>
<evidence type="ECO:0000313" key="2">
    <source>
        <dbReference type="Proteomes" id="UP000718564"/>
    </source>
</evidence>
<reference evidence="1 2" key="1">
    <citation type="submission" date="2018-06" db="EMBL/GenBank/DDBJ databases">
        <title>Comparative genomics of Brasilonema spp. strains.</title>
        <authorList>
            <person name="Alvarenga D.O."/>
            <person name="Fiore M.F."/>
            <person name="Varani A.M."/>
        </authorList>
    </citation>
    <scope>NUCLEOTIDE SEQUENCE [LARGE SCALE GENOMIC DNA]</scope>
    <source>
        <strain evidence="1 2">SPC951</strain>
    </source>
</reference>
<dbReference type="EMBL" id="QMEB01000035">
    <property type="protein sequence ID" value="NMG19202.1"/>
    <property type="molecule type" value="Genomic_DNA"/>
</dbReference>
<comment type="caution">
    <text evidence="1">The sequence shown here is derived from an EMBL/GenBank/DDBJ whole genome shotgun (WGS) entry which is preliminary data.</text>
</comment>
<sequence length="170" mass="18372">MSFDGKCHFDWIYQRLNPLVLDSKTYVLFGSDNGQPGGTDPYNGDTNINEYRSLLCIKKTGAPAPEGLPPSSVTPGGATKASWSGGTALIIPNIQGKQLTSQAVADKMCDQVGQITRGTSGYRMAEFHDGTGPNPGWSFWAEAYGEINGLAPSTRYWVRINDQPANPWGN</sequence>
<dbReference type="Proteomes" id="UP000718564">
    <property type="component" value="Unassembled WGS sequence"/>
</dbReference>
<name>A0ABX1P6Q5_9CYAN</name>